<protein>
    <submittedName>
        <fullName evidence="2">Uncharacterized protein</fullName>
    </submittedName>
</protein>
<dbReference type="GeneID" id="36579182"/>
<keyword evidence="1" id="KW-0472">Membrane</keyword>
<evidence type="ECO:0000313" key="2">
    <source>
        <dbReference type="EMBL" id="PMD65084.1"/>
    </source>
</evidence>
<evidence type="ECO:0000313" key="3">
    <source>
        <dbReference type="Proteomes" id="UP000235371"/>
    </source>
</evidence>
<dbReference type="InParanoid" id="A0A2J6TPY8"/>
<accession>A0A2J6TPY8</accession>
<dbReference type="Proteomes" id="UP000235371">
    <property type="component" value="Unassembled WGS sequence"/>
</dbReference>
<dbReference type="RefSeq" id="XP_024741988.1">
    <property type="nucleotide sequence ID" value="XM_024871100.1"/>
</dbReference>
<proteinExistence type="predicted"/>
<gene>
    <name evidence="2" type="ORF">K444DRAFT_212944</name>
</gene>
<keyword evidence="1" id="KW-0812">Transmembrane</keyword>
<keyword evidence="1" id="KW-1133">Transmembrane helix</keyword>
<feature type="transmembrane region" description="Helical" evidence="1">
    <location>
        <begin position="47"/>
        <end position="71"/>
    </location>
</feature>
<dbReference type="EMBL" id="KZ613747">
    <property type="protein sequence ID" value="PMD65084.1"/>
    <property type="molecule type" value="Genomic_DNA"/>
</dbReference>
<organism evidence="2 3">
    <name type="scientific">Hyaloscypha bicolor E</name>
    <dbReference type="NCBI Taxonomy" id="1095630"/>
    <lineage>
        <taxon>Eukaryota</taxon>
        <taxon>Fungi</taxon>
        <taxon>Dikarya</taxon>
        <taxon>Ascomycota</taxon>
        <taxon>Pezizomycotina</taxon>
        <taxon>Leotiomycetes</taxon>
        <taxon>Helotiales</taxon>
        <taxon>Hyaloscyphaceae</taxon>
        <taxon>Hyaloscypha</taxon>
        <taxon>Hyaloscypha bicolor</taxon>
    </lineage>
</organism>
<sequence length="103" mass="11760">MCECKSKVLDISSPFAENEKSHVLKPKGVTGPKYMQKHYSAVFTQALIYFLSFPFTILLSMWSILVCLWMFAELRTKHKFSAPILQAGETKLERSLSNSLNVQ</sequence>
<reference evidence="2 3" key="1">
    <citation type="submission" date="2016-04" db="EMBL/GenBank/DDBJ databases">
        <title>A degradative enzymes factory behind the ericoid mycorrhizal symbiosis.</title>
        <authorList>
            <consortium name="DOE Joint Genome Institute"/>
            <person name="Martino E."/>
            <person name="Morin E."/>
            <person name="Grelet G."/>
            <person name="Kuo A."/>
            <person name="Kohler A."/>
            <person name="Daghino S."/>
            <person name="Barry K."/>
            <person name="Choi C."/>
            <person name="Cichocki N."/>
            <person name="Clum A."/>
            <person name="Copeland A."/>
            <person name="Hainaut M."/>
            <person name="Haridas S."/>
            <person name="Labutti K."/>
            <person name="Lindquist E."/>
            <person name="Lipzen A."/>
            <person name="Khouja H.-R."/>
            <person name="Murat C."/>
            <person name="Ohm R."/>
            <person name="Olson A."/>
            <person name="Spatafora J."/>
            <person name="Veneault-Fourrey C."/>
            <person name="Henrissat B."/>
            <person name="Grigoriev I."/>
            <person name="Martin F."/>
            <person name="Perotto S."/>
        </authorList>
    </citation>
    <scope>NUCLEOTIDE SEQUENCE [LARGE SCALE GENOMIC DNA]</scope>
    <source>
        <strain evidence="2 3">E</strain>
    </source>
</reference>
<evidence type="ECO:0000256" key="1">
    <source>
        <dbReference type="SAM" id="Phobius"/>
    </source>
</evidence>
<dbReference type="AlphaFoldDB" id="A0A2J6TPY8"/>
<name>A0A2J6TPY8_9HELO</name>
<keyword evidence="3" id="KW-1185">Reference proteome</keyword>